<name>A0A840DM75_9BACL</name>
<dbReference type="Pfam" id="PF00795">
    <property type="entry name" value="CN_hydrolase"/>
    <property type="match status" value="1"/>
</dbReference>
<dbReference type="GO" id="GO:0016787">
    <property type="term" value="F:hydrolase activity"/>
    <property type="evidence" value="ECO:0007669"/>
    <property type="project" value="UniProtKB-KW"/>
</dbReference>
<dbReference type="Proteomes" id="UP000559598">
    <property type="component" value="Unassembled WGS sequence"/>
</dbReference>
<accession>A0A840DM75</accession>
<dbReference type="InterPro" id="IPR003010">
    <property type="entry name" value="C-N_Hydrolase"/>
</dbReference>
<dbReference type="PANTHER" id="PTHR23088">
    <property type="entry name" value="NITRILASE-RELATED"/>
    <property type="match status" value="1"/>
</dbReference>
<reference evidence="3 4" key="1">
    <citation type="submission" date="2020-08" db="EMBL/GenBank/DDBJ databases">
        <title>Genomic Encyclopedia of Type Strains, Phase IV (KMG-IV): sequencing the most valuable type-strain genomes for metagenomic binning, comparative biology and taxonomic classification.</title>
        <authorList>
            <person name="Goeker M."/>
        </authorList>
    </citation>
    <scope>NUCLEOTIDE SEQUENCE [LARGE SCALE GENOMIC DNA]</scope>
    <source>
        <strain evidence="3 4">DSM 17075</strain>
    </source>
</reference>
<dbReference type="PANTHER" id="PTHR23088:SF50">
    <property type="entry name" value="HYDROLASE YHCX"/>
    <property type="match status" value="1"/>
</dbReference>
<dbReference type="PROSITE" id="PS01227">
    <property type="entry name" value="UPF0012"/>
    <property type="match status" value="1"/>
</dbReference>
<dbReference type="PROSITE" id="PS50263">
    <property type="entry name" value="CN_HYDROLASE"/>
    <property type="match status" value="1"/>
</dbReference>
<evidence type="ECO:0000259" key="2">
    <source>
        <dbReference type="PROSITE" id="PS50263"/>
    </source>
</evidence>
<keyword evidence="3" id="KW-0378">Hydrolase</keyword>
<dbReference type="Gene3D" id="3.60.110.10">
    <property type="entry name" value="Carbon-nitrogen hydrolase"/>
    <property type="match status" value="1"/>
</dbReference>
<evidence type="ECO:0000313" key="4">
    <source>
        <dbReference type="Proteomes" id="UP000559598"/>
    </source>
</evidence>
<dbReference type="CDD" id="cd07574">
    <property type="entry name" value="nitrilase_Rim1_like"/>
    <property type="match status" value="1"/>
</dbReference>
<evidence type="ECO:0000313" key="3">
    <source>
        <dbReference type="EMBL" id="MBB4072793.1"/>
    </source>
</evidence>
<organism evidence="3 4">
    <name type="scientific">Anoxybacteroides voinovskiense</name>
    <dbReference type="NCBI Taxonomy" id="230470"/>
    <lineage>
        <taxon>Bacteria</taxon>
        <taxon>Bacillati</taxon>
        <taxon>Bacillota</taxon>
        <taxon>Bacilli</taxon>
        <taxon>Bacillales</taxon>
        <taxon>Anoxybacillaceae</taxon>
        <taxon>Anoxybacteroides</taxon>
    </lineage>
</organism>
<dbReference type="SUPFAM" id="SSF56317">
    <property type="entry name" value="Carbon-nitrogen hydrolase"/>
    <property type="match status" value="1"/>
</dbReference>
<dbReference type="AlphaFoldDB" id="A0A840DM75"/>
<evidence type="ECO:0000256" key="1">
    <source>
        <dbReference type="ARBA" id="ARBA00010613"/>
    </source>
</evidence>
<comment type="similarity">
    <text evidence="1">Belongs to the carbon-nitrogen hydrolase superfamily. NIT1/NIT2 family.</text>
</comment>
<dbReference type="InterPro" id="IPR036526">
    <property type="entry name" value="C-N_Hydrolase_sf"/>
</dbReference>
<feature type="domain" description="CN hydrolase" evidence="2">
    <location>
        <begin position="2"/>
        <end position="256"/>
    </location>
</feature>
<keyword evidence="4" id="KW-1185">Reference proteome</keyword>
<dbReference type="InterPro" id="IPR001110">
    <property type="entry name" value="UPF0012_CS"/>
</dbReference>
<gene>
    <name evidence="3" type="ORF">GGR02_000553</name>
</gene>
<comment type="caution">
    <text evidence="3">The sequence shown here is derived from an EMBL/GenBank/DDBJ whole genome shotgun (WGS) entry which is preliminary data.</text>
</comment>
<sequence length="283" mass="32188">MLRVCAVQYHLHTITSFEQFAEQVTHYVKTAQEFDAQFVLFPEFITTQLLSIPINGKQATIHDLPAYKEQYYELFTTLAKQTNMYLIGGTHVIAQNNKLYNVAHLFTPDGTIHTQAKLHITPTEVNEWGISPGEDVHVWETEQGTIALLTCYDIEFPEIVRIVRAKGADVIFCPSCTDDRHGFYRVRYCCHARAVENQVYVVTTGTVGSLPTVDFMRANFGQAAIITPNDIPFPPRGILAEGEINDDMVVVADLNLSLLYNVREKGSVTTWRDRRIDLYPDWK</sequence>
<dbReference type="EMBL" id="JACIDE010000003">
    <property type="protein sequence ID" value="MBB4072793.1"/>
    <property type="molecule type" value="Genomic_DNA"/>
</dbReference>
<proteinExistence type="inferred from homology"/>
<protein>
    <submittedName>
        <fullName evidence="3">Putative amidohydrolase</fullName>
    </submittedName>
</protein>